<organism evidence="2 3">
    <name type="scientific">Streptomyces halobius</name>
    <dbReference type="NCBI Taxonomy" id="2879846"/>
    <lineage>
        <taxon>Bacteria</taxon>
        <taxon>Bacillati</taxon>
        <taxon>Actinomycetota</taxon>
        <taxon>Actinomycetes</taxon>
        <taxon>Kitasatosporales</taxon>
        <taxon>Streptomycetaceae</taxon>
        <taxon>Streptomyces</taxon>
    </lineage>
</organism>
<evidence type="ECO:0000256" key="1">
    <source>
        <dbReference type="SAM" id="MobiDB-lite"/>
    </source>
</evidence>
<evidence type="ECO:0000313" key="2">
    <source>
        <dbReference type="EMBL" id="UQA91622.1"/>
    </source>
</evidence>
<accession>A0ABY4M2I9</accession>
<dbReference type="Proteomes" id="UP000830115">
    <property type="component" value="Chromosome"/>
</dbReference>
<dbReference type="RefSeq" id="WP_248862430.1">
    <property type="nucleotide sequence ID" value="NZ_CP086322.1"/>
</dbReference>
<sequence>MALKLKSRTPVKFELSDDLVETSVVLSEQDSEETLVAKLKRIVALVEGEPRPEPVGASPDTWPYPKRPEPQAEAVTTNGWKRYAKPDPPERWTGEVELIEDGGEV</sequence>
<gene>
    <name evidence="2" type="ORF">K9S39_06905</name>
</gene>
<proteinExistence type="predicted"/>
<protein>
    <recommendedName>
        <fullName evidence="4">Lsr2 protein</fullName>
    </recommendedName>
</protein>
<evidence type="ECO:0008006" key="4">
    <source>
        <dbReference type="Google" id="ProtNLM"/>
    </source>
</evidence>
<reference evidence="2" key="1">
    <citation type="submission" date="2021-10" db="EMBL/GenBank/DDBJ databases">
        <title>Streptomyces nigrumlapis sp.nov.,an antimicrobial producing actinobacterium isolated from Black Gobi rocks.</title>
        <authorList>
            <person name="Wen Y."/>
            <person name="Zhang W."/>
            <person name="Liu X.G."/>
        </authorList>
    </citation>
    <scope>NUCLEOTIDE SEQUENCE</scope>
    <source>
        <strain evidence="2">ST13-2-2</strain>
    </source>
</reference>
<feature type="region of interest" description="Disordered" evidence="1">
    <location>
        <begin position="50"/>
        <end position="74"/>
    </location>
</feature>
<keyword evidence="3" id="KW-1185">Reference proteome</keyword>
<dbReference type="EMBL" id="CP086322">
    <property type="protein sequence ID" value="UQA91622.1"/>
    <property type="molecule type" value="Genomic_DNA"/>
</dbReference>
<name>A0ABY4M2I9_9ACTN</name>
<evidence type="ECO:0000313" key="3">
    <source>
        <dbReference type="Proteomes" id="UP000830115"/>
    </source>
</evidence>